<evidence type="ECO:0000313" key="10">
    <source>
        <dbReference type="EMBL" id="KAE9095486.1"/>
    </source>
</evidence>
<evidence type="ECO:0000256" key="6">
    <source>
        <dbReference type="ARBA" id="ARBA00023026"/>
    </source>
</evidence>
<evidence type="ECO:0000313" key="12">
    <source>
        <dbReference type="EMBL" id="KAE9195619.1"/>
    </source>
</evidence>
<protein>
    <recommendedName>
        <fullName evidence="7">RxLR effector protein</fullName>
    </recommendedName>
</protein>
<dbReference type="Proteomes" id="UP000433483">
    <property type="component" value="Unassembled WGS sequence"/>
</dbReference>
<dbReference type="OrthoDB" id="128001at2759"/>
<dbReference type="EMBL" id="QXGC01001145">
    <property type="protein sequence ID" value="KAE9210073.1"/>
    <property type="molecule type" value="Genomic_DNA"/>
</dbReference>
<dbReference type="Proteomes" id="UP000437068">
    <property type="component" value="Unassembled WGS sequence"/>
</dbReference>
<keyword evidence="6" id="KW-0843">Virulence</keyword>
<dbReference type="GO" id="GO:0005576">
    <property type="term" value="C:extracellular region"/>
    <property type="evidence" value="ECO:0007669"/>
    <property type="project" value="UniProtKB-SubCell"/>
</dbReference>
<evidence type="ECO:0000313" key="16">
    <source>
        <dbReference type="Proteomes" id="UP000433483"/>
    </source>
</evidence>
<dbReference type="GO" id="GO:0043657">
    <property type="term" value="C:host cell"/>
    <property type="evidence" value="ECO:0007669"/>
    <property type="project" value="UniProtKB-SubCell"/>
</dbReference>
<evidence type="ECO:0000313" key="22">
    <source>
        <dbReference type="Proteomes" id="UP000476176"/>
    </source>
</evidence>
<dbReference type="EMBL" id="QXGB01001173">
    <property type="protein sequence ID" value="KAE9195619.1"/>
    <property type="molecule type" value="Genomic_DNA"/>
</dbReference>
<comment type="caution">
    <text evidence="14">The sequence shown here is derived from an EMBL/GenBank/DDBJ whole genome shotgun (WGS) entry which is preliminary data.</text>
</comment>
<feature type="domain" description="RxLR effector PexRD54 WY" evidence="8">
    <location>
        <begin position="173"/>
        <end position="212"/>
    </location>
</feature>
<dbReference type="InterPro" id="IPR054463">
    <property type="entry name" value="PexRD54_WY"/>
</dbReference>
<comment type="function">
    <text evidence="7">Effector that suppresses plant defense responses during pathogen infection.</text>
</comment>
<evidence type="ECO:0000313" key="14">
    <source>
        <dbReference type="EMBL" id="KAE9211442.1"/>
    </source>
</evidence>
<reference evidence="16 17" key="1">
    <citation type="submission" date="2018-08" db="EMBL/GenBank/DDBJ databases">
        <title>Genomic investigation of the strawberry pathogen Phytophthora fragariae indicates pathogenicity is determined by transcriptional variation in three key races.</title>
        <authorList>
            <person name="Adams T.M."/>
            <person name="Armitage A.D."/>
            <person name="Sobczyk M.K."/>
            <person name="Bates H.J."/>
            <person name="Dunwell J.M."/>
            <person name="Nellist C.F."/>
            <person name="Harrison R.J."/>
        </authorList>
    </citation>
    <scope>NUCLEOTIDE SEQUENCE [LARGE SCALE GENOMIC DNA]</scope>
    <source>
        <strain evidence="15 17">A4</strain>
        <strain evidence="14 18">BC-1</strain>
        <strain evidence="13 22">BC-23</strain>
        <strain evidence="12 16">NOV-27</strain>
        <strain evidence="11 19">NOV-5</strain>
        <strain evidence="10 20">NOV-71</strain>
        <strain evidence="9 21">SCRP245</strain>
    </source>
</reference>
<organism evidence="14 18">
    <name type="scientific">Phytophthora fragariae</name>
    <dbReference type="NCBI Taxonomy" id="53985"/>
    <lineage>
        <taxon>Eukaryota</taxon>
        <taxon>Sar</taxon>
        <taxon>Stramenopiles</taxon>
        <taxon>Oomycota</taxon>
        <taxon>Peronosporomycetes</taxon>
        <taxon>Peronosporales</taxon>
        <taxon>Peronosporaceae</taxon>
        <taxon>Phytophthora</taxon>
    </lineage>
</organism>
<keyword evidence="5 7" id="KW-0732">Signal</keyword>
<dbReference type="Proteomes" id="UP000440732">
    <property type="component" value="Unassembled WGS sequence"/>
</dbReference>
<proteinExistence type="inferred from homology"/>
<evidence type="ECO:0000313" key="11">
    <source>
        <dbReference type="EMBL" id="KAE9128470.1"/>
    </source>
</evidence>
<dbReference type="InterPro" id="IPR031825">
    <property type="entry name" value="RXLR"/>
</dbReference>
<evidence type="ECO:0000256" key="5">
    <source>
        <dbReference type="ARBA" id="ARBA00022729"/>
    </source>
</evidence>
<evidence type="ECO:0000256" key="7">
    <source>
        <dbReference type="RuleBase" id="RU367124"/>
    </source>
</evidence>
<dbReference type="EMBL" id="QXFZ01001171">
    <property type="protein sequence ID" value="KAE9095486.1"/>
    <property type="molecule type" value="Genomic_DNA"/>
</dbReference>
<dbReference type="AlphaFoldDB" id="A0A6A3Y0E2"/>
<evidence type="ECO:0000256" key="1">
    <source>
        <dbReference type="ARBA" id="ARBA00004340"/>
    </source>
</evidence>
<evidence type="ECO:0000313" key="18">
    <source>
        <dbReference type="Proteomes" id="UP000440367"/>
    </source>
</evidence>
<comment type="subcellular location">
    <subcellularLocation>
        <location evidence="1">Host cell</location>
    </subcellularLocation>
    <subcellularLocation>
        <location evidence="2 7">Secreted</location>
    </subcellularLocation>
</comment>
<dbReference type="Proteomes" id="UP000440367">
    <property type="component" value="Unassembled WGS sequence"/>
</dbReference>
<evidence type="ECO:0000313" key="13">
    <source>
        <dbReference type="EMBL" id="KAE9210073.1"/>
    </source>
</evidence>
<evidence type="ECO:0000259" key="8">
    <source>
        <dbReference type="Pfam" id="PF22748"/>
    </source>
</evidence>
<dbReference type="Proteomes" id="UP000460718">
    <property type="component" value="Unassembled WGS sequence"/>
</dbReference>
<name>A0A6A3Y0E2_9STRA</name>
<evidence type="ECO:0000256" key="2">
    <source>
        <dbReference type="ARBA" id="ARBA00004613"/>
    </source>
</evidence>
<dbReference type="Pfam" id="PF16810">
    <property type="entry name" value="RXLR"/>
    <property type="match status" value="1"/>
</dbReference>
<dbReference type="EMBL" id="QXGA01001122">
    <property type="protein sequence ID" value="KAE9128470.1"/>
    <property type="molecule type" value="Genomic_DNA"/>
</dbReference>
<dbReference type="Pfam" id="PF22748">
    <property type="entry name" value="PexRD54_WY"/>
    <property type="match status" value="1"/>
</dbReference>
<feature type="signal peptide" evidence="7">
    <location>
        <begin position="1"/>
        <end position="19"/>
    </location>
</feature>
<feature type="chain" id="PRO_5044948124" description="RxLR effector protein" evidence="7">
    <location>
        <begin position="20"/>
        <end position="402"/>
    </location>
</feature>
<comment type="domain">
    <text evidence="7">The RxLR-dEER motif acts to carry the protein into the host cell cytoplasm through binding to cell surface phosphatidylinositol-3-phosphate.</text>
</comment>
<sequence length="402" mass="44880">MRVHYFALAAAILLASSAATSTSTESKLIARRLTDEESVPTQRLLRTHKTSSAAKEEEGEERMNLFGFNIAFIDDIIHNVEAGRTLNGLKKEGTRPDQAFKALNADKVGDNLLASSEFQMLAKYVKMTEKTDPDQALVGAMTANLGGAGFSQKIAEAMKNPNTKELAMKMEAVQISRWLKGDWSPVQIMDTQKLSKASAGLFDSPQFATWSTFLTEYNKKHPKGEITVPEAFTQSYGEEGLLKLLGSIDDGPGATKFKDEVVKGWLGNPDHPANMFKRLKLNEAGDDLLSNPMLSIWTQYMEAFNMEYSFAKTTMLQTLTKSYGEEKLATMIQAATKVDETKDFAKNLQTSQFNQWMAEAKTPDDIYTKVLKLNSNDSPKADIWRAYYNAYDTENKLFSFKP</sequence>
<accession>A0A6A3Y0E2</accession>
<keyword evidence="4 7" id="KW-0964">Secreted</keyword>
<evidence type="ECO:0000256" key="4">
    <source>
        <dbReference type="ARBA" id="ARBA00022525"/>
    </source>
</evidence>
<dbReference type="Proteomes" id="UP000441208">
    <property type="component" value="Unassembled WGS sequence"/>
</dbReference>
<evidence type="ECO:0000313" key="9">
    <source>
        <dbReference type="EMBL" id="KAE8995862.1"/>
    </source>
</evidence>
<dbReference type="EMBL" id="QXFW01001137">
    <property type="protein sequence ID" value="KAE8995862.1"/>
    <property type="molecule type" value="Genomic_DNA"/>
</dbReference>
<evidence type="ECO:0000313" key="19">
    <source>
        <dbReference type="Proteomes" id="UP000440732"/>
    </source>
</evidence>
<dbReference type="EMBL" id="QXGD01001223">
    <property type="protein sequence ID" value="KAE9211442.1"/>
    <property type="molecule type" value="Genomic_DNA"/>
</dbReference>
<comment type="similarity">
    <text evidence="3 7">Belongs to the RxLR effector family.</text>
</comment>
<evidence type="ECO:0000313" key="17">
    <source>
        <dbReference type="Proteomes" id="UP000437068"/>
    </source>
</evidence>
<dbReference type="Proteomes" id="UP000476176">
    <property type="component" value="Unassembled WGS sequence"/>
</dbReference>
<evidence type="ECO:0000256" key="3">
    <source>
        <dbReference type="ARBA" id="ARBA00010400"/>
    </source>
</evidence>
<dbReference type="EMBL" id="QXGE01001139">
    <property type="protein sequence ID" value="KAE9297185.1"/>
    <property type="molecule type" value="Genomic_DNA"/>
</dbReference>
<evidence type="ECO:0000313" key="15">
    <source>
        <dbReference type="EMBL" id="KAE9297185.1"/>
    </source>
</evidence>
<evidence type="ECO:0000313" key="20">
    <source>
        <dbReference type="Proteomes" id="UP000441208"/>
    </source>
</evidence>
<keyword evidence="16" id="KW-1185">Reference proteome</keyword>
<gene>
    <name evidence="15" type="ORF">PF001_g16521</name>
    <name evidence="14" type="ORF">PF002_g18535</name>
    <name evidence="13" type="ORF">PF004_g16288</name>
    <name evidence="12" type="ORF">PF005_g17214</name>
    <name evidence="11" type="ORF">PF006_g16280</name>
    <name evidence="10" type="ORF">PF007_g17366</name>
    <name evidence="9" type="ORF">PF011_g16147</name>
</gene>
<evidence type="ECO:0000313" key="21">
    <source>
        <dbReference type="Proteomes" id="UP000460718"/>
    </source>
</evidence>